<dbReference type="EMBL" id="PNEN01000211">
    <property type="protein sequence ID" value="PPJ60782.1"/>
    <property type="molecule type" value="Genomic_DNA"/>
</dbReference>
<organism evidence="2 3">
    <name type="scientific">Cercospora berteroae</name>
    <dbReference type="NCBI Taxonomy" id="357750"/>
    <lineage>
        <taxon>Eukaryota</taxon>
        <taxon>Fungi</taxon>
        <taxon>Dikarya</taxon>
        <taxon>Ascomycota</taxon>
        <taxon>Pezizomycotina</taxon>
        <taxon>Dothideomycetes</taxon>
        <taxon>Dothideomycetidae</taxon>
        <taxon>Mycosphaerellales</taxon>
        <taxon>Mycosphaerellaceae</taxon>
        <taxon>Cercospora</taxon>
    </lineage>
</organism>
<dbReference type="OrthoDB" id="3640218at2759"/>
<feature type="region of interest" description="Disordered" evidence="1">
    <location>
        <begin position="409"/>
        <end position="444"/>
    </location>
</feature>
<keyword evidence="3" id="KW-1185">Reference proteome</keyword>
<feature type="region of interest" description="Disordered" evidence="1">
    <location>
        <begin position="278"/>
        <end position="358"/>
    </location>
</feature>
<gene>
    <name evidence="2" type="ORF">CBER1_02362</name>
</gene>
<dbReference type="Proteomes" id="UP000237631">
    <property type="component" value="Unassembled WGS sequence"/>
</dbReference>
<dbReference type="AlphaFoldDB" id="A0A2S6CM31"/>
<feature type="region of interest" description="Disordered" evidence="1">
    <location>
        <begin position="250"/>
        <end position="269"/>
    </location>
</feature>
<protein>
    <submittedName>
        <fullName evidence="2">Uncharacterized protein</fullName>
    </submittedName>
</protein>
<feature type="compositionally biased region" description="Basic residues" evidence="1">
    <location>
        <begin position="278"/>
        <end position="287"/>
    </location>
</feature>
<comment type="caution">
    <text evidence="2">The sequence shown here is derived from an EMBL/GenBank/DDBJ whole genome shotgun (WGS) entry which is preliminary data.</text>
</comment>
<feature type="compositionally biased region" description="Basic and acidic residues" evidence="1">
    <location>
        <begin position="308"/>
        <end position="320"/>
    </location>
</feature>
<evidence type="ECO:0000313" key="2">
    <source>
        <dbReference type="EMBL" id="PPJ60782.1"/>
    </source>
</evidence>
<feature type="compositionally biased region" description="Basic and acidic residues" evidence="1">
    <location>
        <begin position="345"/>
        <end position="354"/>
    </location>
</feature>
<feature type="compositionally biased region" description="Low complexity" evidence="1">
    <location>
        <begin position="291"/>
        <end position="304"/>
    </location>
</feature>
<proteinExistence type="predicted"/>
<reference evidence="3" key="1">
    <citation type="journal article" date="2017" name="bioRxiv">
        <title>Conservation of a gene cluster reveals novel cercosporin biosynthetic mechanisms and extends production to the genus Colletotrichum.</title>
        <authorList>
            <person name="de Jonge R."/>
            <person name="Ebert M.K."/>
            <person name="Huitt-Roehl C.R."/>
            <person name="Pal P."/>
            <person name="Suttle J.C."/>
            <person name="Spanner R.E."/>
            <person name="Neubauer J.D."/>
            <person name="Jurick W.M.II."/>
            <person name="Stott K.A."/>
            <person name="Secor G.A."/>
            <person name="Thomma B.P.H.J."/>
            <person name="Van de Peer Y."/>
            <person name="Townsend C.A."/>
            <person name="Bolton M.D."/>
        </authorList>
    </citation>
    <scope>NUCLEOTIDE SEQUENCE [LARGE SCALE GENOMIC DNA]</scope>
    <source>
        <strain evidence="3">CBS538.71</strain>
    </source>
</reference>
<name>A0A2S6CM31_9PEZI</name>
<feature type="region of interest" description="Disordered" evidence="1">
    <location>
        <begin position="224"/>
        <end position="243"/>
    </location>
</feature>
<evidence type="ECO:0000313" key="3">
    <source>
        <dbReference type="Proteomes" id="UP000237631"/>
    </source>
</evidence>
<accession>A0A2S6CM31</accession>
<feature type="compositionally biased region" description="Low complexity" evidence="1">
    <location>
        <begin position="258"/>
        <end position="269"/>
    </location>
</feature>
<sequence>MCFQKFITFLCGCTRIDEGECYLAAQLDVNFWRKFDCSDYSIEHAEEQVQCGAGMFYCGATREGQLFDKIEKGHQQVRGKLLAVVAELDMRKRLLLSKRDVWLAQGASHADILALSEVKVLNSFLIIVDQHKKQYEHECNTWAKVKSLAKRHYDDQQVREQQGYPRGPSFEDFLANFHPQVLAKINESSDPGEVIDRQDLESVLQFPLGPQIPSGSLHQATLLVPSGPSKQQMPRAPVQSASAIPRTHPTAQAMVSEQMRAQAQQRAVQNAIPEVRAHQQKLTRAKKQKVEPASSPEKSSSVVRRSSRVKDKKINYRDDNSDLSGSFSPIKAKSDSSGFSPGKSDPVHSPDKARTVGRTGSGLLHEHLISERKVSLADKIGDWRRHDSGMFLPNGAAGDGAPQAMRGMKRQAEDEGMTSPGGTRFKRRSGSDQNMNKGGGVGDGMLPLQSQQMRASFNPMMMPDFHAAPLIKREFSDTADPVKRFRAFSTPTHYSQGVPVAGSMAAPAQNAIPPAPMWFNPLAGKIPDQASVPAASFTQISPASVHDLGLPQSSAMPDEANVPYERATDEKQVVDSGLPFDTGSNMADNIYSDIDWSLLGEGDFYLPA</sequence>
<evidence type="ECO:0000256" key="1">
    <source>
        <dbReference type="SAM" id="MobiDB-lite"/>
    </source>
</evidence>